<dbReference type="Proteomes" id="UP000046122">
    <property type="component" value="Unassembled WGS sequence"/>
</dbReference>
<dbReference type="EMBL" id="CCNE01000013">
    <property type="protein sequence ID" value="CDX55518.1"/>
    <property type="molecule type" value="Genomic_DNA"/>
</dbReference>
<accession>A0A090G2Y0</accession>
<evidence type="ECO:0000313" key="2">
    <source>
        <dbReference type="Proteomes" id="UP000046122"/>
    </source>
</evidence>
<sequence length="73" mass="8755">MPDETGKPAKRRLNRSEKRALRAARVQLFAKQYGRKAQRNTEPNDRRYDREIEAEIKRMRPDTLDTLIRDEEV</sequence>
<reference evidence="1 2" key="1">
    <citation type="submission" date="2014-08" db="EMBL/GenBank/DDBJ databases">
        <authorList>
            <person name="Moulin Lionel"/>
        </authorList>
    </citation>
    <scope>NUCLEOTIDE SEQUENCE [LARGE SCALE GENOMIC DNA]</scope>
</reference>
<evidence type="ECO:0000313" key="1">
    <source>
        <dbReference type="EMBL" id="CDX55518.1"/>
    </source>
</evidence>
<organism evidence="1 2">
    <name type="scientific">Mesorhizobium plurifarium</name>
    <dbReference type="NCBI Taxonomy" id="69974"/>
    <lineage>
        <taxon>Bacteria</taxon>
        <taxon>Pseudomonadati</taxon>
        <taxon>Pseudomonadota</taxon>
        <taxon>Alphaproteobacteria</taxon>
        <taxon>Hyphomicrobiales</taxon>
        <taxon>Phyllobacteriaceae</taxon>
        <taxon>Mesorhizobium</taxon>
    </lineage>
</organism>
<dbReference type="AlphaFoldDB" id="A0A090G2Y0"/>
<protein>
    <submittedName>
        <fullName evidence="1">Uncharacterized protein</fullName>
    </submittedName>
</protein>
<name>A0A090G2Y0_MESPL</name>
<gene>
    <name evidence="1" type="ORF">MPL3365_200109</name>
</gene>
<proteinExistence type="predicted"/>